<dbReference type="AlphaFoldDB" id="A0A931F599"/>
<dbReference type="Proteomes" id="UP000605361">
    <property type="component" value="Unassembled WGS sequence"/>
</dbReference>
<protein>
    <recommendedName>
        <fullName evidence="1">Glyoxalase-like domain-containing protein</fullName>
    </recommendedName>
</protein>
<comment type="caution">
    <text evidence="2">The sequence shown here is derived from an EMBL/GenBank/DDBJ whole genome shotgun (WGS) entry which is preliminary data.</text>
</comment>
<reference evidence="2" key="1">
    <citation type="submission" date="2020-11" db="EMBL/GenBank/DDBJ databases">
        <title>Whole-genome analyses of Nonomuraea sp. K274.</title>
        <authorList>
            <person name="Veyisoglu A."/>
        </authorList>
    </citation>
    <scope>NUCLEOTIDE SEQUENCE</scope>
    <source>
        <strain evidence="2">K274</strain>
    </source>
</reference>
<dbReference type="InterPro" id="IPR029068">
    <property type="entry name" value="Glyas_Bleomycin-R_OHBP_Dase"/>
</dbReference>
<dbReference type="Gene3D" id="3.10.180.10">
    <property type="entry name" value="2,3-Dihydroxybiphenyl 1,2-Dioxygenase, domain 1"/>
    <property type="match status" value="1"/>
</dbReference>
<evidence type="ECO:0000313" key="2">
    <source>
        <dbReference type="EMBL" id="MBF8191871.1"/>
    </source>
</evidence>
<dbReference type="EMBL" id="JADOGI010000181">
    <property type="protein sequence ID" value="MBF8191871.1"/>
    <property type="molecule type" value="Genomic_DNA"/>
</dbReference>
<evidence type="ECO:0000313" key="3">
    <source>
        <dbReference type="Proteomes" id="UP000605361"/>
    </source>
</evidence>
<name>A0A931F599_9ACTN</name>
<sequence>MARLHDVVVDCRHPASLARFWAAALDGYAVAPYDDWVVLTDPEGNEFCVA</sequence>
<dbReference type="PANTHER" id="PTHR35908">
    <property type="entry name" value="HYPOTHETICAL FUSION PROTEIN"/>
    <property type="match status" value="1"/>
</dbReference>
<proteinExistence type="predicted"/>
<organism evidence="2 3">
    <name type="scientific">Nonomuraea cypriaca</name>
    <dbReference type="NCBI Taxonomy" id="1187855"/>
    <lineage>
        <taxon>Bacteria</taxon>
        <taxon>Bacillati</taxon>
        <taxon>Actinomycetota</taxon>
        <taxon>Actinomycetes</taxon>
        <taxon>Streptosporangiales</taxon>
        <taxon>Streptosporangiaceae</taxon>
        <taxon>Nonomuraea</taxon>
    </lineage>
</organism>
<accession>A0A931F599</accession>
<feature type="domain" description="Glyoxalase-like" evidence="1">
    <location>
        <begin position="6"/>
        <end position="34"/>
    </location>
</feature>
<keyword evidence="3" id="KW-1185">Reference proteome</keyword>
<dbReference type="InterPro" id="IPR041581">
    <property type="entry name" value="Glyoxalase_6"/>
</dbReference>
<dbReference type="PANTHER" id="PTHR35908:SF1">
    <property type="entry name" value="CONSERVED PROTEIN"/>
    <property type="match status" value="1"/>
</dbReference>
<dbReference type="Pfam" id="PF18029">
    <property type="entry name" value="Glyoxalase_6"/>
    <property type="match status" value="1"/>
</dbReference>
<gene>
    <name evidence="2" type="ORF">ITP53_40575</name>
</gene>
<dbReference type="RefSeq" id="WP_195900780.1">
    <property type="nucleotide sequence ID" value="NZ_JADOGI010000181.1"/>
</dbReference>
<evidence type="ECO:0000259" key="1">
    <source>
        <dbReference type="Pfam" id="PF18029"/>
    </source>
</evidence>